<accession>A0ABV3LU55</accession>
<dbReference type="EMBL" id="JBEYRS010000004">
    <property type="protein sequence ID" value="MEW2362986.1"/>
    <property type="molecule type" value="Genomic_DNA"/>
</dbReference>
<reference evidence="3 4" key="1">
    <citation type="submission" date="2024-06" db="EMBL/GenBank/DDBJ databases">
        <title>The Natural Products Discovery Center: Release of the First 8490 Sequenced Strains for Exploring Actinobacteria Biosynthetic Diversity.</title>
        <authorList>
            <person name="Kalkreuter E."/>
            <person name="Kautsar S.A."/>
            <person name="Yang D."/>
            <person name="Bader C.D."/>
            <person name="Teijaro C.N."/>
            <person name="Fluegel L."/>
            <person name="Davis C.M."/>
            <person name="Simpson J.R."/>
            <person name="Lauterbach L."/>
            <person name="Steele A.D."/>
            <person name="Gui C."/>
            <person name="Meng S."/>
            <person name="Li G."/>
            <person name="Viehrig K."/>
            <person name="Ye F."/>
            <person name="Su P."/>
            <person name="Kiefer A.F."/>
            <person name="Nichols A."/>
            <person name="Cepeda A.J."/>
            <person name="Yan W."/>
            <person name="Fan B."/>
            <person name="Jiang Y."/>
            <person name="Adhikari A."/>
            <person name="Zheng C.-J."/>
            <person name="Schuster L."/>
            <person name="Cowan T.M."/>
            <person name="Smanski M.J."/>
            <person name="Chevrette M.G."/>
            <person name="De Carvalho L.P.S."/>
            <person name="Shen B."/>
        </authorList>
    </citation>
    <scope>NUCLEOTIDE SEQUENCE [LARGE SCALE GENOMIC DNA]</scope>
    <source>
        <strain evidence="3 4">NPDC047833</strain>
    </source>
</reference>
<protein>
    <recommendedName>
        <fullName evidence="5">Lipoprotein CseA</fullName>
    </recommendedName>
</protein>
<dbReference type="Proteomes" id="UP001553843">
    <property type="component" value="Unassembled WGS sequence"/>
</dbReference>
<evidence type="ECO:0008006" key="5">
    <source>
        <dbReference type="Google" id="ProtNLM"/>
    </source>
</evidence>
<sequence>MKAVSTAVAGLAAVGLSLSACSTGGSGARDEGPARSEPVMSAAPSASPSVSVPSEKVDAVRLVKNDPKVSPAVKRDLKPCAGKTYPIDVSYGDLTGGSAADVVVNVLTCADAVGIGSYVYRAEGGGYKNVFTAEEPASVYAEIDRGDLVVTKQLYEKGDSVAYPSGEEVITYRWSAHHFTEADRTRSDFSDAVGGETPAPEAE</sequence>
<name>A0ABV3LU55_9ACTN</name>
<gene>
    <name evidence="3" type="ORF">AB0887_13650</name>
</gene>
<feature type="compositionally biased region" description="Low complexity" evidence="1">
    <location>
        <begin position="36"/>
        <end position="53"/>
    </location>
</feature>
<evidence type="ECO:0000256" key="1">
    <source>
        <dbReference type="SAM" id="MobiDB-lite"/>
    </source>
</evidence>
<dbReference type="PROSITE" id="PS51257">
    <property type="entry name" value="PROKAR_LIPOPROTEIN"/>
    <property type="match status" value="1"/>
</dbReference>
<feature type="chain" id="PRO_5045296104" description="Lipoprotein CseA" evidence="2">
    <location>
        <begin position="21"/>
        <end position="203"/>
    </location>
</feature>
<evidence type="ECO:0000256" key="2">
    <source>
        <dbReference type="SAM" id="SignalP"/>
    </source>
</evidence>
<comment type="caution">
    <text evidence="3">The sequence shown here is derived from an EMBL/GenBank/DDBJ whole genome shotgun (WGS) entry which is preliminary data.</text>
</comment>
<evidence type="ECO:0000313" key="3">
    <source>
        <dbReference type="EMBL" id="MEW2362986.1"/>
    </source>
</evidence>
<keyword evidence="4" id="KW-1185">Reference proteome</keyword>
<proteinExistence type="predicted"/>
<evidence type="ECO:0000313" key="4">
    <source>
        <dbReference type="Proteomes" id="UP001553843"/>
    </source>
</evidence>
<feature type="signal peptide" evidence="2">
    <location>
        <begin position="1"/>
        <end position="20"/>
    </location>
</feature>
<organism evidence="3 4">
    <name type="scientific">Streptomyces huasconensis</name>
    <dbReference type="NCBI Taxonomy" id="1854574"/>
    <lineage>
        <taxon>Bacteria</taxon>
        <taxon>Bacillati</taxon>
        <taxon>Actinomycetota</taxon>
        <taxon>Actinomycetes</taxon>
        <taxon>Kitasatosporales</taxon>
        <taxon>Streptomycetaceae</taxon>
        <taxon>Streptomyces</taxon>
    </lineage>
</organism>
<feature type="region of interest" description="Disordered" evidence="1">
    <location>
        <begin position="22"/>
        <end position="53"/>
    </location>
</feature>
<keyword evidence="2" id="KW-0732">Signal</keyword>